<dbReference type="Proteomes" id="UP001153365">
    <property type="component" value="Unassembled WGS sequence"/>
</dbReference>
<dbReference type="GO" id="GO:0030170">
    <property type="term" value="F:pyridoxal phosphate binding"/>
    <property type="evidence" value="ECO:0007669"/>
    <property type="project" value="TreeGrafter"/>
</dbReference>
<dbReference type="GO" id="GO:0005737">
    <property type="term" value="C:cytoplasm"/>
    <property type="evidence" value="ECO:0007669"/>
    <property type="project" value="TreeGrafter"/>
</dbReference>
<comment type="caution">
    <text evidence="5">The sequence shown here is derived from an EMBL/GenBank/DDBJ whole genome shotgun (WGS) entry which is preliminary data.</text>
</comment>
<sequence>MTVLIDGKLEDPLIKDKKVSLLGRVICGQKISMGSVSEGSSCVEEAQTASGACPCKHGIVPVTVPPVMLTVAAPPPLPSWLIPMRKAVVWVSPRSHINQALSNRSTQPARMTSGTICLFLATLRSSSLKVVVFSNSQRPQDPVFADYLRLRCSVNVLTDSCQLSHDLKTFDLIPDQSTWKFGDHHPAFIYYCDNETVNGVEFTEEGILGGSGLPKNYEDVPIVVDMSSKILTRCIPTRLWDRVGVIFEGAQKNMQPSGGVGIWEFAEEDGLRPFK</sequence>
<protein>
    <submittedName>
        <fullName evidence="5">Uncharacterized protein</fullName>
    </submittedName>
</protein>
<dbReference type="PANTHER" id="PTHR43247:SF1">
    <property type="entry name" value="PHOSPHOSERINE AMINOTRANSFERASE"/>
    <property type="match status" value="1"/>
</dbReference>
<evidence type="ECO:0000313" key="5">
    <source>
        <dbReference type="EMBL" id="CAH7684519.1"/>
    </source>
</evidence>
<evidence type="ECO:0000256" key="2">
    <source>
        <dbReference type="ARBA" id="ARBA00022679"/>
    </source>
</evidence>
<dbReference type="InterPro" id="IPR022278">
    <property type="entry name" value="Pser_aminoTfrase"/>
</dbReference>
<comment type="pathway">
    <text evidence="4">Amino-acid biosynthesis.</text>
</comment>
<keyword evidence="2" id="KW-0808">Transferase</keyword>
<name>A0AAV0BBE3_PHAPC</name>
<dbReference type="InterPro" id="IPR015421">
    <property type="entry name" value="PyrdxlP-dep_Trfase_major"/>
</dbReference>
<dbReference type="PANTHER" id="PTHR43247">
    <property type="entry name" value="PHOSPHOSERINE AMINOTRANSFERASE"/>
    <property type="match status" value="1"/>
</dbReference>
<evidence type="ECO:0000256" key="1">
    <source>
        <dbReference type="ARBA" id="ARBA00001933"/>
    </source>
</evidence>
<evidence type="ECO:0000313" key="6">
    <source>
        <dbReference type="Proteomes" id="UP001153365"/>
    </source>
</evidence>
<dbReference type="SUPFAM" id="SSF53383">
    <property type="entry name" value="PLP-dependent transferases"/>
    <property type="match status" value="1"/>
</dbReference>
<accession>A0AAV0BBE3</accession>
<dbReference type="EMBL" id="CALTRL010005458">
    <property type="protein sequence ID" value="CAH7684519.1"/>
    <property type="molecule type" value="Genomic_DNA"/>
</dbReference>
<evidence type="ECO:0000256" key="3">
    <source>
        <dbReference type="ARBA" id="ARBA00022898"/>
    </source>
</evidence>
<keyword evidence="3" id="KW-0663">Pyridoxal phosphate</keyword>
<dbReference type="InterPro" id="IPR015424">
    <property type="entry name" value="PyrdxlP-dep_Trfase"/>
</dbReference>
<gene>
    <name evidence="5" type="ORF">PPACK8108_LOCUS18730</name>
</gene>
<proteinExistence type="predicted"/>
<dbReference type="Gene3D" id="3.40.640.10">
    <property type="entry name" value="Type I PLP-dependent aspartate aminotransferase-like (Major domain)"/>
    <property type="match status" value="1"/>
</dbReference>
<keyword evidence="6" id="KW-1185">Reference proteome</keyword>
<reference evidence="5" key="1">
    <citation type="submission" date="2022-06" db="EMBL/GenBank/DDBJ databases">
        <authorList>
            <consortium name="SYNGENTA / RWTH Aachen University"/>
        </authorList>
    </citation>
    <scope>NUCLEOTIDE SEQUENCE</scope>
</reference>
<dbReference type="GO" id="GO:0006564">
    <property type="term" value="P:L-serine biosynthetic process"/>
    <property type="evidence" value="ECO:0007669"/>
    <property type="project" value="InterPro"/>
</dbReference>
<organism evidence="5 6">
    <name type="scientific">Phakopsora pachyrhizi</name>
    <name type="common">Asian soybean rust disease fungus</name>
    <dbReference type="NCBI Taxonomy" id="170000"/>
    <lineage>
        <taxon>Eukaryota</taxon>
        <taxon>Fungi</taxon>
        <taxon>Dikarya</taxon>
        <taxon>Basidiomycota</taxon>
        <taxon>Pucciniomycotina</taxon>
        <taxon>Pucciniomycetes</taxon>
        <taxon>Pucciniales</taxon>
        <taxon>Phakopsoraceae</taxon>
        <taxon>Phakopsora</taxon>
    </lineage>
</organism>
<comment type="cofactor">
    <cofactor evidence="1">
        <name>pyridoxal 5'-phosphate</name>
        <dbReference type="ChEBI" id="CHEBI:597326"/>
    </cofactor>
</comment>
<dbReference type="AlphaFoldDB" id="A0AAV0BBE3"/>
<evidence type="ECO:0000256" key="4">
    <source>
        <dbReference type="ARBA" id="ARBA00029440"/>
    </source>
</evidence>
<dbReference type="GO" id="GO:0004648">
    <property type="term" value="F:O-phospho-L-serine:2-oxoglutarate aminotransferase activity"/>
    <property type="evidence" value="ECO:0007669"/>
    <property type="project" value="InterPro"/>
</dbReference>